<evidence type="ECO:0000313" key="4">
    <source>
        <dbReference type="Proteomes" id="UP001143309"/>
    </source>
</evidence>
<dbReference type="AlphaFoldDB" id="A0A9W6N8T7"/>
<dbReference type="InterPro" id="IPR006311">
    <property type="entry name" value="TAT_signal"/>
</dbReference>
<keyword evidence="1" id="KW-0732">Signal</keyword>
<evidence type="ECO:0000259" key="2">
    <source>
        <dbReference type="Pfam" id="PF12891"/>
    </source>
</evidence>
<dbReference type="Gene3D" id="2.60.40.1180">
    <property type="entry name" value="Golgi alpha-mannosidase II"/>
    <property type="match status" value="1"/>
</dbReference>
<sequence length="545" mass="57029">MTGPTRRAALAGGLAAALAGPPALARSASRATLRVRDDLPGRAISPLVYGSNEIGAMEGGALSADLDRAAGVAFRRLGGNLMTTYDWASNASNAGKDWRHANLLFLPDALRMEGERRSEPFSVIDVMHRASLAMGAKSLVTLPLAGYVAADADGDVAPADAAPSRRFKPVRWDGRTPAGAPIDPAVCDVPHLLAKLLERYGDAGSADGIFGYSLDNEPGLWPETHPRVVRANPTVAALIERSIAAARAVKALDPKAQVFGPASWGATEFATFQDAPDWSAFRRYGSFLAAYLDAFRRASEEAGVRLIDALDVHWYPYSRAGDLLHAKDPALGPALLDAPRSLSESGFRERSWVTDVLGVDDAADAAVTLPLLPSLERIVARWFPGVRVAVTEFNYGAGVLPAAGLALADALGRLGAGGVWCASHWGALSGALGEAYRLYRATDGAGGAFGDAALGLEGAGPGLAAYAARSGEGGPVRIVLINKAETPTVVDIAFARAERTALAGLGFDAGRAVGPVERLPERIDGGGRIELPPRSARRFAFGESR</sequence>
<dbReference type="PROSITE" id="PS51318">
    <property type="entry name" value="TAT"/>
    <property type="match status" value="1"/>
</dbReference>
<evidence type="ECO:0000256" key="1">
    <source>
        <dbReference type="SAM" id="SignalP"/>
    </source>
</evidence>
<comment type="caution">
    <text evidence="3">The sequence shown here is derived from an EMBL/GenBank/DDBJ whole genome shotgun (WGS) entry which is preliminary data.</text>
</comment>
<dbReference type="Gene3D" id="3.20.20.80">
    <property type="entry name" value="Glycosidases"/>
    <property type="match status" value="1"/>
</dbReference>
<organism evidence="3 4">
    <name type="scientific">Methylopila turkensis</name>
    <dbReference type="NCBI Taxonomy" id="1437816"/>
    <lineage>
        <taxon>Bacteria</taxon>
        <taxon>Pseudomonadati</taxon>
        <taxon>Pseudomonadota</taxon>
        <taxon>Alphaproteobacteria</taxon>
        <taxon>Hyphomicrobiales</taxon>
        <taxon>Methylopilaceae</taxon>
        <taxon>Methylopila</taxon>
    </lineage>
</organism>
<reference evidence="3" key="1">
    <citation type="journal article" date="2014" name="Int. J. Syst. Evol. Microbiol.">
        <title>Complete genome sequence of Corynebacterium casei LMG S-19264T (=DSM 44701T), isolated from a smear-ripened cheese.</title>
        <authorList>
            <consortium name="US DOE Joint Genome Institute (JGI-PGF)"/>
            <person name="Walter F."/>
            <person name="Albersmeier A."/>
            <person name="Kalinowski J."/>
            <person name="Ruckert C."/>
        </authorList>
    </citation>
    <scope>NUCLEOTIDE SEQUENCE</scope>
    <source>
        <strain evidence="3">VKM B-2748</strain>
    </source>
</reference>
<proteinExistence type="predicted"/>
<evidence type="ECO:0000313" key="3">
    <source>
        <dbReference type="EMBL" id="GLK81898.1"/>
    </source>
</evidence>
<dbReference type="Pfam" id="PF12891">
    <property type="entry name" value="Glyco_hydro_44"/>
    <property type="match status" value="1"/>
</dbReference>
<reference evidence="3" key="2">
    <citation type="submission" date="2023-01" db="EMBL/GenBank/DDBJ databases">
        <authorList>
            <person name="Sun Q."/>
            <person name="Evtushenko L."/>
        </authorList>
    </citation>
    <scope>NUCLEOTIDE SEQUENCE</scope>
    <source>
        <strain evidence="3">VKM B-2748</strain>
    </source>
</reference>
<feature type="signal peptide" evidence="1">
    <location>
        <begin position="1"/>
        <end position="25"/>
    </location>
</feature>
<gene>
    <name evidence="3" type="ORF">GCM10008174_36390</name>
</gene>
<protein>
    <recommendedName>
        <fullName evidence="2">Glycoside hydrolase family 44 catalytic domain-containing protein</fullName>
    </recommendedName>
</protein>
<dbReference type="InterPro" id="IPR017853">
    <property type="entry name" value="GH"/>
</dbReference>
<dbReference type="InterPro" id="IPR013780">
    <property type="entry name" value="Glyco_hydro_b"/>
</dbReference>
<dbReference type="SUPFAM" id="SSF51445">
    <property type="entry name" value="(Trans)glycosidases"/>
    <property type="match status" value="1"/>
</dbReference>
<name>A0A9W6N8T7_9HYPH</name>
<feature type="chain" id="PRO_5040896657" description="Glycoside hydrolase family 44 catalytic domain-containing protein" evidence="1">
    <location>
        <begin position="26"/>
        <end position="545"/>
    </location>
</feature>
<keyword evidence="4" id="KW-1185">Reference proteome</keyword>
<feature type="domain" description="Glycoside hydrolase family 44 catalytic" evidence="2">
    <location>
        <begin position="91"/>
        <end position="316"/>
    </location>
</feature>
<dbReference type="Proteomes" id="UP001143309">
    <property type="component" value="Unassembled WGS sequence"/>
</dbReference>
<dbReference type="InterPro" id="IPR024745">
    <property type="entry name" value="GH44_cat"/>
</dbReference>
<accession>A0A9W6N8T7</accession>
<dbReference type="EMBL" id="BSFL01000005">
    <property type="protein sequence ID" value="GLK81898.1"/>
    <property type="molecule type" value="Genomic_DNA"/>
</dbReference>